<dbReference type="InterPro" id="IPR003646">
    <property type="entry name" value="SH3-like_bac-type"/>
</dbReference>
<dbReference type="EMBL" id="PVXP01000009">
    <property type="protein sequence ID" value="PRR85953.1"/>
    <property type="molecule type" value="Genomic_DNA"/>
</dbReference>
<dbReference type="Gene3D" id="2.30.30.40">
    <property type="entry name" value="SH3 Domains"/>
    <property type="match status" value="1"/>
</dbReference>
<sequence>MDLSNIAGVTSKIIQGVSESVLTALDRVANTNFDVYLTNTKDNDTFHFPVNPLSLTVNREKKYNTVEIIDIGEIDINDKGTKIHEISIETLIPDVYEPYCRYTDIASSKDTIEKLEKWQNQVEPLRLIITGIGFNDLVNIGTMNEEVRPEGLYNGKYFTFTFRTYKELKISQVDSTLQDNRQSSAESGGAKYSHHEGEWIIITADVLNVRDGPATSYGIRGTVKKDECYKIGSVQGNWADIYWSNHGGWICTDYVK</sequence>
<dbReference type="RefSeq" id="WP_242977479.1">
    <property type="nucleotide sequence ID" value="NZ_PVXP01000009.1"/>
</dbReference>
<keyword evidence="3" id="KW-1185">Reference proteome</keyword>
<dbReference type="PROSITE" id="PS51781">
    <property type="entry name" value="SH3B"/>
    <property type="match status" value="1"/>
</dbReference>
<protein>
    <submittedName>
        <fullName evidence="2">Bacterial SH3 domain protein</fullName>
    </submittedName>
</protein>
<dbReference type="SMART" id="SM00287">
    <property type="entry name" value="SH3b"/>
    <property type="match status" value="1"/>
</dbReference>
<name>A0A2T0BPZ6_9CLOT</name>
<feature type="domain" description="SH3b" evidence="1">
    <location>
        <begin position="197"/>
        <end position="256"/>
    </location>
</feature>
<reference evidence="2 3" key="1">
    <citation type="submission" date="2018-03" db="EMBL/GenBank/DDBJ databases">
        <title>Genome sequence of Clostridium luticellarii DSM 29923.</title>
        <authorList>
            <person name="Poehlein A."/>
            <person name="Daniel R."/>
        </authorList>
    </citation>
    <scope>NUCLEOTIDE SEQUENCE [LARGE SCALE GENOMIC DNA]</scope>
    <source>
        <strain evidence="2 3">DSM 29923</strain>
    </source>
</reference>
<proteinExistence type="predicted"/>
<dbReference type="Proteomes" id="UP000237798">
    <property type="component" value="Unassembled WGS sequence"/>
</dbReference>
<evidence type="ECO:0000259" key="1">
    <source>
        <dbReference type="PROSITE" id="PS51781"/>
    </source>
</evidence>
<gene>
    <name evidence="2" type="ORF">CLLU_09810</name>
</gene>
<organism evidence="2 3">
    <name type="scientific">Clostridium luticellarii</name>
    <dbReference type="NCBI Taxonomy" id="1691940"/>
    <lineage>
        <taxon>Bacteria</taxon>
        <taxon>Bacillati</taxon>
        <taxon>Bacillota</taxon>
        <taxon>Clostridia</taxon>
        <taxon>Eubacteriales</taxon>
        <taxon>Clostridiaceae</taxon>
        <taxon>Clostridium</taxon>
    </lineage>
</organism>
<evidence type="ECO:0000313" key="2">
    <source>
        <dbReference type="EMBL" id="PRR85953.1"/>
    </source>
</evidence>
<comment type="caution">
    <text evidence="2">The sequence shown here is derived from an EMBL/GenBank/DDBJ whole genome shotgun (WGS) entry which is preliminary data.</text>
</comment>
<dbReference type="AlphaFoldDB" id="A0A2T0BPZ6"/>
<dbReference type="Pfam" id="PF08239">
    <property type="entry name" value="SH3_3"/>
    <property type="match status" value="1"/>
</dbReference>
<accession>A0A2T0BPZ6</accession>
<evidence type="ECO:0000313" key="3">
    <source>
        <dbReference type="Proteomes" id="UP000237798"/>
    </source>
</evidence>